<reference evidence="1" key="1">
    <citation type="submission" date="2018-11" db="EMBL/GenBank/DDBJ databases">
        <authorList>
            <consortium name="Pathogen Informatics"/>
        </authorList>
    </citation>
    <scope>NUCLEOTIDE SEQUENCE</scope>
</reference>
<accession>A0A3S5BUV2</accession>
<dbReference type="EMBL" id="CAAALY010041535">
    <property type="protein sequence ID" value="VEL19431.1"/>
    <property type="molecule type" value="Genomic_DNA"/>
</dbReference>
<gene>
    <name evidence="1" type="ORF">PXEA_LOCUS12871</name>
</gene>
<evidence type="ECO:0008006" key="3">
    <source>
        <dbReference type="Google" id="ProtNLM"/>
    </source>
</evidence>
<dbReference type="AlphaFoldDB" id="A0A3S5BUV2"/>
<dbReference type="Proteomes" id="UP000784294">
    <property type="component" value="Unassembled WGS sequence"/>
</dbReference>
<comment type="caution">
    <text evidence="1">The sequence shown here is derived from an EMBL/GenBank/DDBJ whole genome shotgun (WGS) entry which is preliminary data.</text>
</comment>
<name>A0A3S5BUV2_9PLAT</name>
<proteinExistence type="predicted"/>
<protein>
    <recommendedName>
        <fullName evidence="3">TATA-binding protein interacting (TIP20) domain-containing protein</fullName>
    </recommendedName>
</protein>
<evidence type="ECO:0000313" key="2">
    <source>
        <dbReference type="Proteomes" id="UP000784294"/>
    </source>
</evidence>
<keyword evidence="2" id="KW-1185">Reference proteome</keyword>
<sequence>MDVQRSVRAACVEPLLELGTLIKDVVEFESFIQPCLDRLAEDGSR</sequence>
<evidence type="ECO:0000313" key="1">
    <source>
        <dbReference type="EMBL" id="VEL19431.1"/>
    </source>
</evidence>
<organism evidence="1 2">
    <name type="scientific">Protopolystoma xenopodis</name>
    <dbReference type="NCBI Taxonomy" id="117903"/>
    <lineage>
        <taxon>Eukaryota</taxon>
        <taxon>Metazoa</taxon>
        <taxon>Spiralia</taxon>
        <taxon>Lophotrochozoa</taxon>
        <taxon>Platyhelminthes</taxon>
        <taxon>Monogenea</taxon>
        <taxon>Polyopisthocotylea</taxon>
        <taxon>Polystomatidea</taxon>
        <taxon>Polystomatidae</taxon>
        <taxon>Protopolystoma</taxon>
    </lineage>
</organism>
<dbReference type="OrthoDB" id="6257135at2759"/>